<evidence type="ECO:0000259" key="1">
    <source>
        <dbReference type="Pfam" id="PF00078"/>
    </source>
</evidence>
<dbReference type="OrthoDB" id="64375at2759"/>
<feature type="non-terminal residue" evidence="2">
    <location>
        <position position="412"/>
    </location>
</feature>
<reference evidence="2 3" key="1">
    <citation type="journal article" date="2014" name="Genome Biol. Evol.">
        <title>The secreted proteins of Achlya hypogyna and Thraustotheca clavata identify the ancestral oomycete secretome and reveal gene acquisitions by horizontal gene transfer.</title>
        <authorList>
            <person name="Misner I."/>
            <person name="Blouin N."/>
            <person name="Leonard G."/>
            <person name="Richards T.A."/>
            <person name="Lane C.E."/>
        </authorList>
    </citation>
    <scope>NUCLEOTIDE SEQUENCE [LARGE SCALE GENOMIC DNA]</scope>
    <source>
        <strain evidence="2 3">ATCC 48635</strain>
    </source>
</reference>
<proteinExistence type="predicted"/>
<dbReference type="InterPro" id="IPR000477">
    <property type="entry name" value="RT_dom"/>
</dbReference>
<evidence type="ECO:0000313" key="2">
    <source>
        <dbReference type="EMBL" id="OQR82289.1"/>
    </source>
</evidence>
<name>A0A1V9Y9D2_ACHHY</name>
<keyword evidence="3" id="KW-1185">Reference proteome</keyword>
<dbReference type="STRING" id="1202772.A0A1V9Y9D2"/>
<dbReference type="SUPFAM" id="SSF56672">
    <property type="entry name" value="DNA/RNA polymerases"/>
    <property type="match status" value="1"/>
</dbReference>
<gene>
    <name evidence="2" type="ORF">ACHHYP_16277</name>
</gene>
<dbReference type="AlphaFoldDB" id="A0A1V9Y9D2"/>
<accession>A0A1V9Y9D2</accession>
<protein>
    <recommendedName>
        <fullName evidence="1">Reverse transcriptase domain-containing protein</fullName>
    </recommendedName>
</protein>
<dbReference type="InterPro" id="IPR043502">
    <property type="entry name" value="DNA/RNA_pol_sf"/>
</dbReference>
<evidence type="ECO:0000313" key="3">
    <source>
        <dbReference type="Proteomes" id="UP000243579"/>
    </source>
</evidence>
<dbReference type="Proteomes" id="UP000243579">
    <property type="component" value="Unassembled WGS sequence"/>
</dbReference>
<feature type="domain" description="Reverse transcriptase" evidence="1">
    <location>
        <begin position="302"/>
        <end position="407"/>
    </location>
</feature>
<organism evidence="2 3">
    <name type="scientific">Achlya hypogyna</name>
    <name type="common">Oomycete</name>
    <name type="synonym">Protoachlya hypogyna</name>
    <dbReference type="NCBI Taxonomy" id="1202772"/>
    <lineage>
        <taxon>Eukaryota</taxon>
        <taxon>Sar</taxon>
        <taxon>Stramenopiles</taxon>
        <taxon>Oomycota</taxon>
        <taxon>Saprolegniomycetes</taxon>
        <taxon>Saprolegniales</taxon>
        <taxon>Achlyaceae</taxon>
        <taxon>Achlya</taxon>
    </lineage>
</organism>
<dbReference type="Pfam" id="PF00078">
    <property type="entry name" value="RVT_1"/>
    <property type="match status" value="1"/>
</dbReference>
<dbReference type="EMBL" id="JNBR01002507">
    <property type="protein sequence ID" value="OQR82289.1"/>
    <property type="molecule type" value="Genomic_DNA"/>
</dbReference>
<comment type="caution">
    <text evidence="2">The sequence shown here is derived from an EMBL/GenBank/DDBJ whole genome shotgun (WGS) entry which is preliminary data.</text>
</comment>
<dbReference type="PANTHER" id="PTHR19446">
    <property type="entry name" value="REVERSE TRANSCRIPTASES"/>
    <property type="match status" value="1"/>
</dbReference>
<dbReference type="CDD" id="cd01650">
    <property type="entry name" value="RT_nLTR_like"/>
    <property type="match status" value="1"/>
</dbReference>
<sequence length="412" mass="46295">MTQSDHSACKTEIMPTPRRRPGLWRTPAWLSKLPAASAIVDEELERFHDRRPINVDVGWRYDENAPRKALEAELVVALRDLQRHPCQAIRDLDIKKRDDTYNAEIQQHKKAAAFKRHITEGARCSKYHLKPPSQHPLHNEVIHGIHDSAGVHQTTQRGMETALHSYYTMLYDATLPPDARSVDQYLNTTVPRTLPPTMASHLAAPILASELYEAIKHAPRGKAPGPNALHHEILQLAPEKWALALELVFAGRLHGKDKLTPSQVQGTTILLHKKEQLVFAGRLHGKDKLTPSQVQGTTILLHKKGNKAVAKNYRPISLVNADVKILTRVLAARLEPCAKHLVHSDQMGFIKGRSIASNIQRLDDLLECVRRYHPSAVVALLDYEKAFDRVDHNFLLAVLGKMGLPPNFVDIV</sequence>